<dbReference type="EMBL" id="JAEHFX010000002">
    <property type="protein sequence ID" value="MBK0402495.1"/>
    <property type="molecule type" value="Genomic_DNA"/>
</dbReference>
<organism evidence="1 2">
    <name type="scientific">Adhaeribacter terrigena</name>
    <dbReference type="NCBI Taxonomy" id="2793070"/>
    <lineage>
        <taxon>Bacteria</taxon>
        <taxon>Pseudomonadati</taxon>
        <taxon>Bacteroidota</taxon>
        <taxon>Cytophagia</taxon>
        <taxon>Cytophagales</taxon>
        <taxon>Hymenobacteraceae</taxon>
        <taxon>Adhaeribacter</taxon>
    </lineage>
</organism>
<protein>
    <submittedName>
        <fullName evidence="1">Uncharacterized protein</fullName>
    </submittedName>
</protein>
<evidence type="ECO:0000313" key="1">
    <source>
        <dbReference type="EMBL" id="MBK0402495.1"/>
    </source>
</evidence>
<reference evidence="1 2" key="1">
    <citation type="submission" date="2020-12" db="EMBL/GenBank/DDBJ databases">
        <title>Bacterial novel species Adhaeribacter sp. BT258 isolated from soil.</title>
        <authorList>
            <person name="Jung H.-Y."/>
        </authorList>
    </citation>
    <scope>NUCLEOTIDE SEQUENCE [LARGE SCALE GENOMIC DNA]</scope>
    <source>
        <strain evidence="1 2">BT258</strain>
    </source>
</reference>
<comment type="caution">
    <text evidence="1">The sequence shown here is derived from an EMBL/GenBank/DDBJ whole genome shotgun (WGS) entry which is preliminary data.</text>
</comment>
<gene>
    <name evidence="1" type="ORF">I5M27_05825</name>
</gene>
<evidence type="ECO:0000313" key="2">
    <source>
        <dbReference type="Proteomes" id="UP000644147"/>
    </source>
</evidence>
<sequence length="78" mass="9206">MDQKKFQCRNQVSVLFQNNLSQDISHAILFENEDVFIQLMGGNFKTSREGTDVFLQINSETELLNIRQITRMPMFMKF</sequence>
<keyword evidence="2" id="KW-1185">Reference proteome</keyword>
<dbReference type="RefSeq" id="WP_200505239.1">
    <property type="nucleotide sequence ID" value="NZ_JAEHFX010000002.1"/>
</dbReference>
<name>A0ABS1BZF4_9BACT</name>
<proteinExistence type="predicted"/>
<accession>A0ABS1BZF4</accession>
<dbReference type="Proteomes" id="UP000644147">
    <property type="component" value="Unassembled WGS sequence"/>
</dbReference>